<gene>
    <name evidence="2" type="ordered locus">MPUT_0081</name>
</gene>
<name>A0A7U3ZS33_MYCPK</name>
<feature type="transmembrane region" description="Helical" evidence="1">
    <location>
        <begin position="270"/>
        <end position="294"/>
    </location>
</feature>
<dbReference type="Gene3D" id="1.10.287.950">
    <property type="entry name" value="Methyl-accepting chemotaxis protein"/>
    <property type="match status" value="1"/>
</dbReference>
<dbReference type="KEGG" id="mpf:MPUT_0081"/>
<dbReference type="EMBL" id="CP003021">
    <property type="protein sequence ID" value="AEM68486.1"/>
    <property type="molecule type" value="Genomic_DNA"/>
</dbReference>
<reference evidence="2 3" key="1">
    <citation type="journal article" date="2011" name="J. Bacteriol.">
        <title>Genome Sequence of Mycoplasma putrefaciens Type Strain KS1.</title>
        <authorList>
            <person name="Calcutt M.J."/>
            <person name="Foecking M.F."/>
        </authorList>
    </citation>
    <scope>NUCLEOTIDE SEQUENCE [LARGE SCALE GENOMIC DNA]</scope>
    <source>
        <strain evidence="3">ATCC 15718 / NCTC 10155 / C30 KS-1 / KS-1</strain>
    </source>
</reference>
<dbReference type="Proteomes" id="UP000008907">
    <property type="component" value="Chromosome"/>
</dbReference>
<feature type="transmembrane region" description="Helical" evidence="1">
    <location>
        <begin position="40"/>
        <end position="63"/>
    </location>
</feature>
<dbReference type="SUPFAM" id="SSF58104">
    <property type="entry name" value="Methyl-accepting chemotaxis protein (MCP) signaling domain"/>
    <property type="match status" value="1"/>
</dbReference>
<feature type="transmembrane region" description="Helical" evidence="1">
    <location>
        <begin position="306"/>
        <end position="328"/>
    </location>
</feature>
<keyword evidence="1" id="KW-0812">Transmembrane</keyword>
<proteinExistence type="predicted"/>
<sequence>MWYLMDRNMLTINQNDEQIKNSKPAKSENFFKYCLMLSNAFSYLFLLILVICSGIFFSLNFLYSNYKIDIINNHYKISEQIPKAKKIYHEAITIVEEVKKEADPNSPDSLVKLIDKIKDISKDINNLTNNFSGDFDKIKNDISELTSKATEIKGSVDKILEQANKITSLPSNSSDIEQIKKSIEEVNKTTKELETKFQGISSKIAETTSKINQIVNNQSNDSLTKIREVQEIINKKLPVYEKNSDKLKWIINESNAIYNEFLVDEIDESYYWYVPYTLGGLIISNIMLVIVSYLTMMRLTKFKISLFYIFALASANPIVWVFMIISIFSRPFKNVN</sequence>
<protein>
    <submittedName>
        <fullName evidence="2">Uncharacterized protein</fullName>
    </submittedName>
</protein>
<dbReference type="AlphaFoldDB" id="A0A7U3ZS33"/>
<evidence type="ECO:0000313" key="3">
    <source>
        <dbReference type="Proteomes" id="UP000008907"/>
    </source>
</evidence>
<accession>A0A7U3ZS33</accession>
<organism evidence="2 3">
    <name type="scientific">Mycoplasma putrefaciens (strain ATCC 15718 / NCTC 10155 / C30 KS-1 / KS-1)</name>
    <dbReference type="NCBI Taxonomy" id="743965"/>
    <lineage>
        <taxon>Bacteria</taxon>
        <taxon>Bacillati</taxon>
        <taxon>Mycoplasmatota</taxon>
        <taxon>Mollicutes</taxon>
        <taxon>Mycoplasmataceae</taxon>
        <taxon>Mycoplasma</taxon>
    </lineage>
</organism>
<evidence type="ECO:0000256" key="1">
    <source>
        <dbReference type="SAM" id="Phobius"/>
    </source>
</evidence>
<evidence type="ECO:0000313" key="2">
    <source>
        <dbReference type="EMBL" id="AEM68486.1"/>
    </source>
</evidence>
<keyword evidence="1" id="KW-0472">Membrane</keyword>
<keyword evidence="1" id="KW-1133">Transmembrane helix</keyword>